<dbReference type="InterPro" id="IPR011251">
    <property type="entry name" value="Luciferase-like_dom"/>
</dbReference>
<dbReference type="InterPro" id="IPR036661">
    <property type="entry name" value="Luciferase-like_sf"/>
</dbReference>
<dbReference type="CDD" id="cd01094">
    <property type="entry name" value="Alkanesulfonate_monoxygenase"/>
    <property type="match status" value="1"/>
</dbReference>
<evidence type="ECO:0000256" key="6">
    <source>
        <dbReference type="ARBA" id="ARBA00023033"/>
    </source>
</evidence>
<dbReference type="SUPFAM" id="SSF51679">
    <property type="entry name" value="Bacterial luciferase-like"/>
    <property type="match status" value="1"/>
</dbReference>
<keyword evidence="11" id="KW-1185">Reference proteome</keyword>
<dbReference type="AlphaFoldDB" id="A0A318SLD1"/>
<dbReference type="Gene3D" id="3.20.20.30">
    <property type="entry name" value="Luciferase-like domain"/>
    <property type="match status" value="1"/>
</dbReference>
<accession>A0A318SLD1</accession>
<name>A0A318SLD1_9BURK</name>
<dbReference type="Pfam" id="PF00296">
    <property type="entry name" value="Bac_luciferase"/>
    <property type="match status" value="1"/>
</dbReference>
<comment type="function">
    <text evidence="7">Catalyzes the desulfonation of aliphatic sulfonates.</text>
</comment>
<protein>
    <recommendedName>
        <fullName evidence="2 7">Alkanesulfonate monooxygenase</fullName>
        <ecNumber evidence="2 7">1.14.14.5</ecNumber>
    </recommendedName>
    <alternativeName>
        <fullName evidence="7">FMNH2-dependent aliphatic sulfonate monooxygenase</fullName>
    </alternativeName>
</protein>
<dbReference type="RefSeq" id="WP_110464283.1">
    <property type="nucleotide sequence ID" value="NZ_JAMOFZ010000001.1"/>
</dbReference>
<dbReference type="HAMAP" id="MF_01229">
    <property type="entry name" value="Alkanesulf_monooxygen"/>
    <property type="match status" value="1"/>
</dbReference>
<evidence type="ECO:0000256" key="7">
    <source>
        <dbReference type="HAMAP-Rule" id="MF_01229"/>
    </source>
</evidence>
<dbReference type="OrthoDB" id="9814695at2"/>
<keyword evidence="3 7" id="KW-0285">Flavoprotein</keyword>
<dbReference type="InterPro" id="IPR050172">
    <property type="entry name" value="SsuD_RutA_monooxygenase"/>
</dbReference>
<evidence type="ECO:0000256" key="8">
    <source>
        <dbReference type="SAM" id="MobiDB-lite"/>
    </source>
</evidence>
<dbReference type="Proteomes" id="UP000247540">
    <property type="component" value="Unassembled WGS sequence"/>
</dbReference>
<gene>
    <name evidence="7" type="primary">ssuD</name>
    <name evidence="10" type="ORF">DFQ15_10216</name>
</gene>
<keyword evidence="5 7" id="KW-0560">Oxidoreductase</keyword>
<dbReference type="GO" id="GO:0008726">
    <property type="term" value="F:alkanesulfonate monooxygenase activity"/>
    <property type="evidence" value="ECO:0007669"/>
    <property type="project" value="UniProtKB-UniRule"/>
</dbReference>
<evidence type="ECO:0000256" key="1">
    <source>
        <dbReference type="ARBA" id="ARBA00007044"/>
    </source>
</evidence>
<evidence type="ECO:0000313" key="10">
    <source>
        <dbReference type="EMBL" id="PYE79288.1"/>
    </source>
</evidence>
<evidence type="ECO:0000256" key="5">
    <source>
        <dbReference type="ARBA" id="ARBA00023002"/>
    </source>
</evidence>
<dbReference type="EC" id="1.14.14.5" evidence="2 7"/>
<sequence>MQIFWFLPTHGDSRYLGTAEGARTVDLPYLQQVSGAADRLGYDGVLIPTGRSCEDPWVIASSLIGSTQNLKFLVAVRPGLHQPALAARMAATFDRLSGGRLLVNLVTGGDNGELEGDGVFLDHALRYEQSAEFIRIWREILTRSHDGGSVDFDGKHLSVKGAKLVYPPIQQPYPPIWFGGSSEAGHELAAEQVDAYLTWGEPPAEVAKKIADVRARAAKLGRTVQFGIRLHVIVRETDDEAWQAAESLISRVDDATVERAQAAFARMDSVGQRRMAALHAGARNKAPTLGTGVSSLPPEGAETARGGPSTFSRGRADLEISPNLWAGVGLVRGGAGTALVGDGASVAARIEEYAALGIDSFIFSGYPHLEEAYRFAELVFPRLSRAARQKLPGQALTGPFGEVVANLDAPSRLVSQS</sequence>
<dbReference type="PANTHER" id="PTHR42847">
    <property type="entry name" value="ALKANESULFONATE MONOOXYGENASE"/>
    <property type="match status" value="1"/>
</dbReference>
<dbReference type="InterPro" id="IPR019911">
    <property type="entry name" value="Alkanesulphonate_mOase_FMN-dep"/>
</dbReference>
<dbReference type="PANTHER" id="PTHR42847:SF4">
    <property type="entry name" value="ALKANESULFONATE MONOOXYGENASE-RELATED"/>
    <property type="match status" value="1"/>
</dbReference>
<organism evidence="10 11">
    <name type="scientific">Xylophilus ampelinus</name>
    <dbReference type="NCBI Taxonomy" id="54067"/>
    <lineage>
        <taxon>Bacteria</taxon>
        <taxon>Pseudomonadati</taxon>
        <taxon>Pseudomonadota</taxon>
        <taxon>Betaproteobacteria</taxon>
        <taxon>Burkholderiales</taxon>
        <taxon>Xylophilus</taxon>
    </lineage>
</organism>
<feature type="domain" description="Luciferase-like" evidence="9">
    <location>
        <begin position="1"/>
        <end position="359"/>
    </location>
</feature>
<evidence type="ECO:0000256" key="3">
    <source>
        <dbReference type="ARBA" id="ARBA00022630"/>
    </source>
</evidence>
<dbReference type="EMBL" id="QJTC01000002">
    <property type="protein sequence ID" value="PYE79288.1"/>
    <property type="molecule type" value="Genomic_DNA"/>
</dbReference>
<comment type="caution">
    <text evidence="10">The sequence shown here is derived from an EMBL/GenBank/DDBJ whole genome shotgun (WGS) entry which is preliminary data.</text>
</comment>
<evidence type="ECO:0000259" key="9">
    <source>
        <dbReference type="Pfam" id="PF00296"/>
    </source>
</evidence>
<dbReference type="GO" id="GO:0046306">
    <property type="term" value="P:alkanesulfonate catabolic process"/>
    <property type="evidence" value="ECO:0007669"/>
    <property type="project" value="TreeGrafter"/>
</dbReference>
<evidence type="ECO:0000256" key="2">
    <source>
        <dbReference type="ARBA" id="ARBA00012113"/>
    </source>
</evidence>
<keyword evidence="4 7" id="KW-0288">FMN</keyword>
<feature type="region of interest" description="Disordered" evidence="8">
    <location>
        <begin position="285"/>
        <end position="313"/>
    </location>
</feature>
<dbReference type="NCBIfam" id="NF001939">
    <property type="entry name" value="PRK00719.1"/>
    <property type="match status" value="1"/>
</dbReference>
<keyword evidence="6 7" id="KW-0503">Monooxygenase</keyword>
<comment type="similarity">
    <text evidence="1 7">Belongs to the SsuD family.</text>
</comment>
<reference evidence="10 11" key="1">
    <citation type="submission" date="2018-06" db="EMBL/GenBank/DDBJ databases">
        <title>Genomic Encyclopedia of Type Strains, Phase III (KMG-III): the genomes of soil and plant-associated and newly described type strains.</title>
        <authorList>
            <person name="Whitman W."/>
        </authorList>
    </citation>
    <scope>NUCLEOTIDE SEQUENCE [LARGE SCALE GENOMIC DNA]</scope>
    <source>
        <strain evidence="10 11">CECT 7646</strain>
    </source>
</reference>
<proteinExistence type="inferred from homology"/>
<evidence type="ECO:0000313" key="11">
    <source>
        <dbReference type="Proteomes" id="UP000247540"/>
    </source>
</evidence>
<comment type="catalytic activity">
    <reaction evidence="7">
        <text>an alkanesulfonate + FMNH2 + O2 = an aldehyde + FMN + sulfite + H2O + 2 H(+)</text>
        <dbReference type="Rhea" id="RHEA:23064"/>
        <dbReference type="ChEBI" id="CHEBI:15377"/>
        <dbReference type="ChEBI" id="CHEBI:15378"/>
        <dbReference type="ChEBI" id="CHEBI:15379"/>
        <dbReference type="ChEBI" id="CHEBI:17359"/>
        <dbReference type="ChEBI" id="CHEBI:17478"/>
        <dbReference type="ChEBI" id="CHEBI:57618"/>
        <dbReference type="ChEBI" id="CHEBI:58210"/>
        <dbReference type="ChEBI" id="CHEBI:134249"/>
        <dbReference type="EC" id="1.14.14.5"/>
    </reaction>
</comment>
<evidence type="ECO:0000256" key="4">
    <source>
        <dbReference type="ARBA" id="ARBA00022643"/>
    </source>
</evidence>